<keyword evidence="9" id="KW-1185">Reference proteome</keyword>
<evidence type="ECO:0000256" key="1">
    <source>
        <dbReference type="ARBA" id="ARBA00004370"/>
    </source>
</evidence>
<dbReference type="GeneTree" id="ENSGT00610000086518"/>
<evidence type="ECO:0000256" key="4">
    <source>
        <dbReference type="ARBA" id="ARBA00023180"/>
    </source>
</evidence>
<feature type="domain" description="Ig-like" evidence="7">
    <location>
        <begin position="110"/>
        <end position="195"/>
    </location>
</feature>
<accession>A0A3B3TDU6</accession>
<reference evidence="8" key="2">
    <citation type="submission" date="2025-09" db="UniProtKB">
        <authorList>
            <consortium name="Ensembl"/>
        </authorList>
    </citation>
    <scope>IDENTIFICATION</scope>
</reference>
<feature type="signal peptide" evidence="6">
    <location>
        <begin position="1"/>
        <end position="24"/>
    </location>
</feature>
<keyword evidence="5" id="KW-0812">Transmembrane</keyword>
<dbReference type="SUPFAM" id="SSF48726">
    <property type="entry name" value="Immunoglobulin"/>
    <property type="match status" value="1"/>
</dbReference>
<dbReference type="InterPro" id="IPR007110">
    <property type="entry name" value="Ig-like_dom"/>
</dbReference>
<dbReference type="InterPro" id="IPR013783">
    <property type="entry name" value="Ig-like_fold"/>
</dbReference>
<dbReference type="Ensembl" id="ENSPKIT00000022472.1">
    <property type="protein sequence ID" value="ENSPKIP00000041437.1"/>
    <property type="gene ID" value="ENSPKIG00000017993.1"/>
</dbReference>
<evidence type="ECO:0000313" key="8">
    <source>
        <dbReference type="Ensembl" id="ENSPKIP00000041437.1"/>
    </source>
</evidence>
<dbReference type="PANTHER" id="PTHR12080">
    <property type="entry name" value="SIGNALING LYMPHOCYTIC ACTIVATION MOLECULE"/>
    <property type="match status" value="1"/>
</dbReference>
<evidence type="ECO:0000256" key="3">
    <source>
        <dbReference type="ARBA" id="ARBA00023136"/>
    </source>
</evidence>
<keyword evidence="5" id="KW-1133">Transmembrane helix</keyword>
<proteinExistence type="predicted"/>
<keyword evidence="3 5" id="KW-0472">Membrane</keyword>
<protein>
    <recommendedName>
        <fullName evidence="7">Ig-like domain-containing protein</fullName>
    </recommendedName>
</protein>
<dbReference type="Gene3D" id="2.60.40.10">
    <property type="entry name" value="Immunoglobulins"/>
    <property type="match status" value="2"/>
</dbReference>
<keyword evidence="2 6" id="KW-0732">Signal</keyword>
<dbReference type="GO" id="GO:0016020">
    <property type="term" value="C:membrane"/>
    <property type="evidence" value="ECO:0007669"/>
    <property type="project" value="UniProtKB-SubCell"/>
</dbReference>
<organism evidence="8 9">
    <name type="scientific">Paramormyrops kingsleyae</name>
    <dbReference type="NCBI Taxonomy" id="1676925"/>
    <lineage>
        <taxon>Eukaryota</taxon>
        <taxon>Metazoa</taxon>
        <taxon>Chordata</taxon>
        <taxon>Craniata</taxon>
        <taxon>Vertebrata</taxon>
        <taxon>Euteleostomi</taxon>
        <taxon>Actinopterygii</taxon>
        <taxon>Neopterygii</taxon>
        <taxon>Teleostei</taxon>
        <taxon>Osteoglossocephala</taxon>
        <taxon>Osteoglossomorpha</taxon>
        <taxon>Osteoglossiformes</taxon>
        <taxon>Mormyridae</taxon>
        <taxon>Paramormyrops</taxon>
    </lineage>
</organism>
<feature type="transmembrane region" description="Helical" evidence="5">
    <location>
        <begin position="210"/>
        <end position="229"/>
    </location>
</feature>
<evidence type="ECO:0000256" key="2">
    <source>
        <dbReference type="ARBA" id="ARBA00022729"/>
    </source>
</evidence>
<dbReference type="InterPro" id="IPR015631">
    <property type="entry name" value="CD2/SLAM_rcpt"/>
</dbReference>
<feature type="chain" id="PRO_5017244582" description="Ig-like domain-containing protein" evidence="6">
    <location>
        <begin position="25"/>
        <end position="268"/>
    </location>
</feature>
<evidence type="ECO:0000259" key="7">
    <source>
        <dbReference type="PROSITE" id="PS50835"/>
    </source>
</evidence>
<evidence type="ECO:0000256" key="6">
    <source>
        <dbReference type="SAM" id="SignalP"/>
    </source>
</evidence>
<dbReference type="Proteomes" id="UP000261540">
    <property type="component" value="Unplaced"/>
</dbReference>
<name>A0A3B3TDU6_9TELE</name>
<evidence type="ECO:0000256" key="5">
    <source>
        <dbReference type="SAM" id="Phobius"/>
    </source>
</evidence>
<dbReference type="STRING" id="1676925.ENSPKIP00000041437"/>
<keyword evidence="4" id="KW-0325">Glycoprotein</keyword>
<comment type="subcellular location">
    <subcellularLocation>
        <location evidence="1">Membrane</location>
    </subcellularLocation>
</comment>
<evidence type="ECO:0000313" key="9">
    <source>
        <dbReference type="Proteomes" id="UP000261540"/>
    </source>
</evidence>
<sequence>MILYRINVTKLILVFGLFRDECAGEEVFAPLGGQAKLDPKVGRKQILSITWKSGPHKAAEWDGPDTQVDYYKMCEHKCELNNITGVLTIKLLMADDNKNYSVEINETGLPIHFQLTVLSPVPKPSITYTCNETACTLSCDGKDAKHTSWKLLWKENDKESSGERVLTVWKSDHLNKTYTCIWRNPLNEATSESISEKDLFPQNSLQGKSWILILAVFVLAFAVLVITGVSRYCRVLRRTEAVDIIYENIQELGVQNHFDSGVGGEKLF</sequence>
<dbReference type="InterPro" id="IPR036179">
    <property type="entry name" value="Ig-like_dom_sf"/>
</dbReference>
<reference evidence="8" key="1">
    <citation type="submission" date="2025-08" db="UniProtKB">
        <authorList>
            <consortium name="Ensembl"/>
        </authorList>
    </citation>
    <scope>IDENTIFICATION</scope>
</reference>
<dbReference type="PANTHER" id="PTHR12080:SF125">
    <property type="entry name" value="CD48 ANTIGEN-LIKE"/>
    <property type="match status" value="1"/>
</dbReference>
<dbReference type="PROSITE" id="PS50835">
    <property type="entry name" value="IG_LIKE"/>
    <property type="match status" value="1"/>
</dbReference>
<dbReference type="AlphaFoldDB" id="A0A3B3TDU6"/>